<dbReference type="Proteomes" id="UP000321230">
    <property type="component" value="Unassembled WGS sequence"/>
</dbReference>
<comment type="similarity">
    <text evidence="1">Belongs to the peptidase M20B family.</text>
</comment>
<dbReference type="EMBL" id="BJUZ01000001">
    <property type="protein sequence ID" value="GEK92365.1"/>
    <property type="molecule type" value="Genomic_DNA"/>
</dbReference>
<evidence type="ECO:0000256" key="2">
    <source>
        <dbReference type="ARBA" id="ARBA00022670"/>
    </source>
</evidence>
<dbReference type="Gene3D" id="3.40.630.10">
    <property type="entry name" value="Zn peptidases"/>
    <property type="match status" value="1"/>
</dbReference>
<comment type="cofactor">
    <cofactor evidence="9">
        <name>Zn(2+)</name>
        <dbReference type="ChEBI" id="CHEBI:29105"/>
    </cofactor>
    <text evidence="9">Binds 2 Zn(2+) ions per subunit.</text>
</comment>
<evidence type="ECO:0000313" key="12">
    <source>
        <dbReference type="Proteomes" id="UP000321230"/>
    </source>
</evidence>
<dbReference type="InterPro" id="IPR011650">
    <property type="entry name" value="Peptidase_M20_dimer"/>
</dbReference>
<name>A0A511AVY0_9PROT</name>
<evidence type="ECO:0000259" key="10">
    <source>
        <dbReference type="Pfam" id="PF07687"/>
    </source>
</evidence>
<keyword evidence="3 9" id="KW-0479">Metal-binding</keyword>
<dbReference type="InterPro" id="IPR010161">
    <property type="entry name" value="Peptidase_M20B"/>
</dbReference>
<feature type="binding site" evidence="9">
    <location>
        <position position="144"/>
    </location>
    <ligand>
        <name>Zn(2+)</name>
        <dbReference type="ChEBI" id="CHEBI:29105"/>
        <label>1</label>
    </ligand>
</feature>
<dbReference type="Pfam" id="PF07687">
    <property type="entry name" value="M20_dimer"/>
    <property type="match status" value="1"/>
</dbReference>
<dbReference type="InterPro" id="IPR036264">
    <property type="entry name" value="Bact_exopeptidase_dim_dom"/>
</dbReference>
<dbReference type="NCBIfam" id="NF009920">
    <property type="entry name" value="PRK13381.1"/>
    <property type="match status" value="1"/>
</dbReference>
<evidence type="ECO:0000256" key="9">
    <source>
        <dbReference type="PIRSR" id="PIRSR037215-2"/>
    </source>
</evidence>
<dbReference type="Gene3D" id="3.30.70.360">
    <property type="match status" value="1"/>
</dbReference>
<evidence type="ECO:0000313" key="11">
    <source>
        <dbReference type="EMBL" id="GEK92365.1"/>
    </source>
</evidence>
<keyword evidence="4" id="KW-0378">Hydrolase</keyword>
<feature type="active site" evidence="8">
    <location>
        <position position="84"/>
    </location>
</feature>
<dbReference type="EC" id="3.4.11.4" evidence="7"/>
<comment type="caution">
    <text evidence="11">The sequence shown here is derived from an EMBL/GenBank/DDBJ whole genome shotgun (WGS) entry which is preliminary data.</text>
</comment>
<dbReference type="PANTHER" id="PTHR42994">
    <property type="entry name" value="PEPTIDASE T"/>
    <property type="match status" value="1"/>
</dbReference>
<dbReference type="GO" id="GO:0008237">
    <property type="term" value="F:metallopeptidase activity"/>
    <property type="evidence" value="ECO:0007669"/>
    <property type="project" value="UniProtKB-KW"/>
</dbReference>
<dbReference type="PROSITE" id="PS00759">
    <property type="entry name" value="ARGE_DAPE_CPG2_2"/>
    <property type="match status" value="1"/>
</dbReference>
<accession>A0A511AVY0</accession>
<feature type="binding site" evidence="9">
    <location>
        <position position="178"/>
    </location>
    <ligand>
        <name>Zn(2+)</name>
        <dbReference type="ChEBI" id="CHEBI:29105"/>
        <label>2</label>
    </ligand>
</feature>
<dbReference type="RefSeq" id="WP_146793039.1">
    <property type="nucleotide sequence ID" value="NZ_BARC01000005.1"/>
</dbReference>
<protein>
    <recommendedName>
        <fullName evidence="7">Peptidase T</fullName>
        <ecNumber evidence="7">3.4.11.4</ecNumber>
    </recommendedName>
</protein>
<dbReference type="PROSITE" id="PS00758">
    <property type="entry name" value="ARGE_DAPE_CPG2_1"/>
    <property type="match status" value="1"/>
</dbReference>
<evidence type="ECO:0000256" key="1">
    <source>
        <dbReference type="ARBA" id="ARBA00009692"/>
    </source>
</evidence>
<evidence type="ECO:0000256" key="7">
    <source>
        <dbReference type="NCBIfam" id="TIGR01882"/>
    </source>
</evidence>
<dbReference type="NCBIfam" id="TIGR01882">
    <property type="entry name" value="peptidase-T"/>
    <property type="match status" value="1"/>
</dbReference>
<evidence type="ECO:0000256" key="5">
    <source>
        <dbReference type="ARBA" id="ARBA00022833"/>
    </source>
</evidence>
<evidence type="ECO:0000256" key="4">
    <source>
        <dbReference type="ARBA" id="ARBA00022801"/>
    </source>
</evidence>
<dbReference type="GO" id="GO:0008270">
    <property type="term" value="F:zinc ion binding"/>
    <property type="evidence" value="ECO:0007669"/>
    <property type="project" value="InterPro"/>
</dbReference>
<dbReference type="SUPFAM" id="SSF55031">
    <property type="entry name" value="Bacterial exopeptidase dimerisation domain"/>
    <property type="match status" value="1"/>
</dbReference>
<dbReference type="GO" id="GO:0045148">
    <property type="term" value="F:tripeptide aminopeptidase activity"/>
    <property type="evidence" value="ECO:0007669"/>
    <property type="project" value="UniProtKB-UniRule"/>
</dbReference>
<feature type="binding site" evidence="9">
    <location>
        <position position="383"/>
    </location>
    <ligand>
        <name>Zn(2+)</name>
        <dbReference type="ChEBI" id="CHEBI:29105"/>
        <label>2</label>
    </ligand>
</feature>
<keyword evidence="12" id="KW-1185">Reference proteome</keyword>
<feature type="binding site" evidence="9">
    <location>
        <position position="201"/>
    </location>
    <ligand>
        <name>Zn(2+)</name>
        <dbReference type="ChEBI" id="CHEBI:29105"/>
        <label>1</label>
    </ligand>
</feature>
<keyword evidence="5 9" id="KW-0862">Zinc</keyword>
<dbReference type="AlphaFoldDB" id="A0A511AVY0"/>
<reference evidence="11 12" key="1">
    <citation type="submission" date="2019-07" db="EMBL/GenBank/DDBJ databases">
        <title>Whole genome shotgun sequence of Gluconobacter wancherniae NBRC 103581.</title>
        <authorList>
            <person name="Hosoyama A."/>
            <person name="Uohara A."/>
            <person name="Ohji S."/>
            <person name="Ichikawa N."/>
        </authorList>
    </citation>
    <scope>NUCLEOTIDE SEQUENCE [LARGE SCALE GENOMIC DNA]</scope>
    <source>
        <strain evidence="11 12">NBRC 103581</strain>
    </source>
</reference>
<feature type="active site" description="Proton acceptor" evidence="8">
    <location>
        <position position="177"/>
    </location>
</feature>
<feature type="binding site" evidence="9">
    <location>
        <position position="144"/>
    </location>
    <ligand>
        <name>Zn(2+)</name>
        <dbReference type="ChEBI" id="CHEBI:29105"/>
        <label>2</label>
    </ligand>
</feature>
<keyword evidence="6" id="KW-0482">Metalloprotease</keyword>
<sequence length="407" mass="44203">MSAILADRLVDRFFRYVAVTSQSDGHSTIVPSTPGQWDVARLLKAELEALGLSDVHLDENAILTAHLPATVAGQPKIGFCAHMDTVDVGLSAEIRPRKIHFEGTDVCLNAKTDFWVRVAERPEFLPYAGQDIIVGDGTSVLGADNKAAVAVVMELLAELVREKPDHGDVYVSFVPDEEIGLRGAKIMDLERFPVDWAYTIDACALGEFVYETFNAAQVSVLIEGVTAHPISAKNVLVNPILVAQDLIARFDPLQTPEHTEEREGYVWVNGMEAGQATARLSISIRDFDAANFAARKDEVRNCVAATQAAFPRATLTCEISDAYANIASCMGNDRRSVALLEEAFTKAGVEPRVLPMRGGTDGSALSARGIPTPNFFTGGLNFHSPFEFLPVPSFVKAYEVARALLVR</sequence>
<dbReference type="GO" id="GO:0006518">
    <property type="term" value="P:peptide metabolic process"/>
    <property type="evidence" value="ECO:0007669"/>
    <property type="project" value="InterPro"/>
</dbReference>
<dbReference type="PANTHER" id="PTHR42994:SF1">
    <property type="entry name" value="PEPTIDASE T"/>
    <property type="match status" value="1"/>
</dbReference>
<keyword evidence="2" id="KW-0645">Protease</keyword>
<gene>
    <name evidence="11" type="ORF">GWA01_01350</name>
</gene>
<dbReference type="Pfam" id="PF01546">
    <property type="entry name" value="Peptidase_M20"/>
    <property type="match status" value="1"/>
</dbReference>
<dbReference type="OrthoDB" id="9804934at2"/>
<dbReference type="SUPFAM" id="SSF53187">
    <property type="entry name" value="Zn-dependent exopeptidases"/>
    <property type="match status" value="1"/>
</dbReference>
<evidence type="ECO:0000256" key="3">
    <source>
        <dbReference type="ARBA" id="ARBA00022723"/>
    </source>
</evidence>
<dbReference type="InterPro" id="IPR002933">
    <property type="entry name" value="Peptidase_M20"/>
</dbReference>
<proteinExistence type="inferred from homology"/>
<dbReference type="NCBIfam" id="NF003976">
    <property type="entry name" value="PRK05469.1"/>
    <property type="match status" value="1"/>
</dbReference>
<dbReference type="InterPro" id="IPR001261">
    <property type="entry name" value="ArgE/DapE_CS"/>
</dbReference>
<dbReference type="PIRSF" id="PIRSF037215">
    <property type="entry name" value="Peptidase_M20B"/>
    <property type="match status" value="1"/>
</dbReference>
<evidence type="ECO:0000256" key="6">
    <source>
        <dbReference type="ARBA" id="ARBA00023049"/>
    </source>
</evidence>
<feature type="domain" description="Peptidase M20 dimerisation" evidence="10">
    <location>
        <begin position="210"/>
        <end position="306"/>
    </location>
</feature>
<organism evidence="11 12">
    <name type="scientific">Gluconobacter wancherniae NBRC 103581</name>
    <dbReference type="NCBI Taxonomy" id="656744"/>
    <lineage>
        <taxon>Bacteria</taxon>
        <taxon>Pseudomonadati</taxon>
        <taxon>Pseudomonadota</taxon>
        <taxon>Alphaproteobacteria</taxon>
        <taxon>Acetobacterales</taxon>
        <taxon>Acetobacteraceae</taxon>
        <taxon>Gluconobacter</taxon>
    </lineage>
</organism>
<dbReference type="GO" id="GO:0006508">
    <property type="term" value="P:proteolysis"/>
    <property type="evidence" value="ECO:0007669"/>
    <property type="project" value="UniProtKB-UniRule"/>
</dbReference>
<evidence type="ECO:0000256" key="8">
    <source>
        <dbReference type="PIRSR" id="PIRSR037215-1"/>
    </source>
</evidence>
<feature type="binding site" evidence="9">
    <location>
        <position position="82"/>
    </location>
    <ligand>
        <name>Zn(2+)</name>
        <dbReference type="ChEBI" id="CHEBI:29105"/>
        <label>1</label>
    </ligand>
</feature>